<dbReference type="SUPFAM" id="SSF52096">
    <property type="entry name" value="ClpP/crotonase"/>
    <property type="match status" value="1"/>
</dbReference>
<feature type="domain" description="CPAF-like PDZ" evidence="3">
    <location>
        <begin position="22"/>
        <end position="149"/>
    </location>
</feature>
<dbReference type="InterPro" id="IPR052766">
    <property type="entry name" value="S41A_metabolite_peptidase"/>
</dbReference>
<proteinExistence type="predicted"/>
<dbReference type="OrthoDB" id="27214at2759"/>
<evidence type="ECO:0000313" key="5">
    <source>
        <dbReference type="Proteomes" id="UP000799750"/>
    </source>
</evidence>
<organism evidence="4 5">
    <name type="scientific">Lophium mytilinum</name>
    <dbReference type="NCBI Taxonomy" id="390894"/>
    <lineage>
        <taxon>Eukaryota</taxon>
        <taxon>Fungi</taxon>
        <taxon>Dikarya</taxon>
        <taxon>Ascomycota</taxon>
        <taxon>Pezizomycotina</taxon>
        <taxon>Dothideomycetes</taxon>
        <taxon>Pleosporomycetidae</taxon>
        <taxon>Mytilinidiales</taxon>
        <taxon>Mytilinidiaceae</taxon>
        <taxon>Lophium</taxon>
    </lineage>
</organism>
<dbReference type="GO" id="GO:0008236">
    <property type="term" value="F:serine-type peptidase activity"/>
    <property type="evidence" value="ECO:0007669"/>
    <property type="project" value="InterPro"/>
</dbReference>
<dbReference type="AlphaFoldDB" id="A0A6A6R9L5"/>
<keyword evidence="5" id="KW-1185">Reference proteome</keyword>
<feature type="domain" description="Tail specific protease" evidence="2">
    <location>
        <begin position="222"/>
        <end position="430"/>
    </location>
</feature>
<feature type="region of interest" description="Disordered" evidence="1">
    <location>
        <begin position="176"/>
        <end position="200"/>
    </location>
</feature>
<dbReference type="PANTHER" id="PTHR37049:SF4">
    <property type="entry name" value="RHODANESE DOMAIN-CONTAINING PROTEIN"/>
    <property type="match status" value="1"/>
</dbReference>
<feature type="compositionally biased region" description="Low complexity" evidence="1">
    <location>
        <begin position="176"/>
        <end position="195"/>
    </location>
</feature>
<dbReference type="InterPro" id="IPR056186">
    <property type="entry name" value="PDZ_CPAF-rel"/>
</dbReference>
<dbReference type="PANTHER" id="PTHR37049">
    <property type="entry name" value="PEPTIDASE S41 FAMILY PROTEIN"/>
    <property type="match status" value="1"/>
</dbReference>
<evidence type="ECO:0000259" key="3">
    <source>
        <dbReference type="Pfam" id="PF23658"/>
    </source>
</evidence>
<sequence length="616" mass="66687">MQSTHDGHFVFVPDVVGTVFNWARPLPLVSVSEDGVSLPKPYAYSDILADSFGNASYKASAIKTINGQDAASYLEDWSQYGSLQDRDALYNNVFYELAVIALGGSGASMGTFAGGGRGRWVYPGPATEIVFENGTTLAFDNFARVLIPFDGVTDGQSLYDLWFTPTSAPSAVATTAAPTATPTPTSSITPTSTPAPGYPPPVVRQINNLIGGYYIDDEDYSDVAVLSVPSFVSLDSAEVSFQATSKEFIAKAKAAGKTKLIIDLSANGGGTILQGYDLFKQLFPSIDPYGAQRFRAFESTNLIGQKYSEISKTVPRTLDTTNETLLNIEYDIVSTPFNYLTDKDLEGKQFPSWQAKYGPHEHYGDNFTSLFRWNLSDVLTPLNSGGIYITGYGNLTNVTQPFAAKDVIIVTDGYCASTCTIFSELMRQQAGIKTVALGGRARPGIIQAVGGVKGTNDLPMDYIQYQVQVAYAYATPEEQAYYNTTELGDYFSNLVFERAAPGTSYNVNFRDGLREGDTSEEQIPLQFIYEAADCRILYTPGMTVDVTDIWKAVADSAFGGDSKCIAGGLGNSTGGYRRRSTGPSLKKRAGSVHDYPLDLYTDLRGSKVSGDGYMMP</sequence>
<dbReference type="EMBL" id="MU004182">
    <property type="protein sequence ID" value="KAF2501339.1"/>
    <property type="molecule type" value="Genomic_DNA"/>
</dbReference>
<dbReference type="GO" id="GO:0006508">
    <property type="term" value="P:proteolysis"/>
    <property type="evidence" value="ECO:0007669"/>
    <property type="project" value="InterPro"/>
</dbReference>
<evidence type="ECO:0000313" key="4">
    <source>
        <dbReference type="EMBL" id="KAF2501339.1"/>
    </source>
</evidence>
<dbReference type="InterPro" id="IPR029045">
    <property type="entry name" value="ClpP/crotonase-like_dom_sf"/>
</dbReference>
<dbReference type="InterPro" id="IPR005151">
    <property type="entry name" value="Tail-specific_protease"/>
</dbReference>
<dbReference type="Pfam" id="PF03572">
    <property type="entry name" value="Peptidase_S41"/>
    <property type="match status" value="1"/>
</dbReference>
<gene>
    <name evidence="4" type="ORF">BU16DRAFT_196394</name>
</gene>
<dbReference type="Gene3D" id="3.90.226.10">
    <property type="entry name" value="2-enoyl-CoA Hydratase, Chain A, domain 1"/>
    <property type="match status" value="1"/>
</dbReference>
<dbReference type="Proteomes" id="UP000799750">
    <property type="component" value="Unassembled WGS sequence"/>
</dbReference>
<protein>
    <submittedName>
        <fullName evidence="4">Uncharacterized protein</fullName>
    </submittedName>
</protein>
<accession>A0A6A6R9L5</accession>
<dbReference type="Pfam" id="PF23658">
    <property type="entry name" value="PDZ_CPAF_rel"/>
    <property type="match status" value="1"/>
</dbReference>
<evidence type="ECO:0000256" key="1">
    <source>
        <dbReference type="SAM" id="MobiDB-lite"/>
    </source>
</evidence>
<reference evidence="4" key="1">
    <citation type="journal article" date="2020" name="Stud. Mycol.">
        <title>101 Dothideomycetes genomes: a test case for predicting lifestyles and emergence of pathogens.</title>
        <authorList>
            <person name="Haridas S."/>
            <person name="Albert R."/>
            <person name="Binder M."/>
            <person name="Bloem J."/>
            <person name="Labutti K."/>
            <person name="Salamov A."/>
            <person name="Andreopoulos B."/>
            <person name="Baker S."/>
            <person name="Barry K."/>
            <person name="Bills G."/>
            <person name="Bluhm B."/>
            <person name="Cannon C."/>
            <person name="Castanera R."/>
            <person name="Culley D."/>
            <person name="Daum C."/>
            <person name="Ezra D."/>
            <person name="Gonzalez J."/>
            <person name="Henrissat B."/>
            <person name="Kuo A."/>
            <person name="Liang C."/>
            <person name="Lipzen A."/>
            <person name="Lutzoni F."/>
            <person name="Magnuson J."/>
            <person name="Mondo S."/>
            <person name="Nolan M."/>
            <person name="Ohm R."/>
            <person name="Pangilinan J."/>
            <person name="Park H.-J."/>
            <person name="Ramirez L."/>
            <person name="Alfaro M."/>
            <person name="Sun H."/>
            <person name="Tritt A."/>
            <person name="Yoshinaga Y."/>
            <person name="Zwiers L.-H."/>
            <person name="Turgeon B."/>
            <person name="Goodwin S."/>
            <person name="Spatafora J."/>
            <person name="Crous P."/>
            <person name="Grigoriev I."/>
        </authorList>
    </citation>
    <scope>NUCLEOTIDE SEQUENCE</scope>
    <source>
        <strain evidence="4">CBS 269.34</strain>
    </source>
</reference>
<name>A0A6A6R9L5_9PEZI</name>
<evidence type="ECO:0000259" key="2">
    <source>
        <dbReference type="Pfam" id="PF03572"/>
    </source>
</evidence>